<sequence>MSVVVDRRGILYAVQAFRQRLRDENPHAVDTVVALTLLVAMFMVGTAYHPGEWRRFDLAAYLLTASTCLPLAARRAAPMLTHVAVSVAYVAYLELGFYPSLNFYGPMIAFYTVATTKASRTTTIAALILGGVLFYSALVVPELPIAVAVAQSTAPPLVLWGVAGVSRRLSLRNRQLAEATVQLRREQERRVEHAVGQERLQIARELHDVVAHHISVISMQAGLARYVFDSDPPTARAAVDTIGEISRETLEELRRVLNLLRTSDTPLDSETALIDAEPVPVSRRLEELVERVRGVGLDVSLRISGAVAELPSGLQLTVYRVVQEALTNVIKHVGPCEADVSVHRDFRQLSVTITNERKPGTAPTATVEPADGGNGLLGMHERARLYGGTLVAGPRPDGGYTVVLTVPWP</sequence>
<accession>A0A318KFU1</accession>
<evidence type="ECO:0000256" key="5">
    <source>
        <dbReference type="ARBA" id="ARBA00022741"/>
    </source>
</evidence>
<dbReference type="Pfam" id="PF07730">
    <property type="entry name" value="HisKA_3"/>
    <property type="match status" value="1"/>
</dbReference>
<evidence type="ECO:0000313" key="13">
    <source>
        <dbReference type="EMBL" id="PXX71699.1"/>
    </source>
</evidence>
<evidence type="ECO:0000256" key="6">
    <source>
        <dbReference type="ARBA" id="ARBA00022777"/>
    </source>
</evidence>
<dbReference type="GO" id="GO:0046983">
    <property type="term" value="F:protein dimerization activity"/>
    <property type="evidence" value="ECO:0007669"/>
    <property type="project" value="InterPro"/>
</dbReference>
<name>A0A318KFU1_9NOCA</name>
<dbReference type="PANTHER" id="PTHR24421">
    <property type="entry name" value="NITRATE/NITRITE SENSOR PROTEIN NARX-RELATED"/>
    <property type="match status" value="1"/>
</dbReference>
<keyword evidence="9" id="KW-1133">Transmembrane helix</keyword>
<dbReference type="InterPro" id="IPR011712">
    <property type="entry name" value="Sig_transdc_His_kin_sub3_dim/P"/>
</dbReference>
<dbReference type="InterPro" id="IPR036890">
    <property type="entry name" value="HATPase_C_sf"/>
</dbReference>
<gene>
    <name evidence="13" type="ORF">DFR70_1011133</name>
</gene>
<comment type="catalytic activity">
    <reaction evidence="1">
        <text>ATP + protein L-histidine = ADP + protein N-phospho-L-histidine.</text>
        <dbReference type="EC" id="2.7.13.3"/>
    </reaction>
</comment>
<dbReference type="Gene3D" id="3.30.565.10">
    <property type="entry name" value="Histidine kinase-like ATPase, C-terminal domain"/>
    <property type="match status" value="1"/>
</dbReference>
<dbReference type="Pfam" id="PF02518">
    <property type="entry name" value="HATPase_c"/>
    <property type="match status" value="1"/>
</dbReference>
<dbReference type="Proteomes" id="UP000247569">
    <property type="component" value="Unassembled WGS sequence"/>
</dbReference>
<evidence type="ECO:0000256" key="8">
    <source>
        <dbReference type="ARBA" id="ARBA00023012"/>
    </source>
</evidence>
<dbReference type="CDD" id="cd16917">
    <property type="entry name" value="HATPase_UhpB-NarQ-NarX-like"/>
    <property type="match status" value="1"/>
</dbReference>
<evidence type="ECO:0000313" key="14">
    <source>
        <dbReference type="Proteomes" id="UP000247569"/>
    </source>
</evidence>
<dbReference type="InterPro" id="IPR050482">
    <property type="entry name" value="Sensor_HK_TwoCompSys"/>
</dbReference>
<feature type="transmembrane region" description="Helical" evidence="9">
    <location>
        <begin position="122"/>
        <end position="139"/>
    </location>
</feature>
<evidence type="ECO:0000256" key="3">
    <source>
        <dbReference type="ARBA" id="ARBA00022553"/>
    </source>
</evidence>
<evidence type="ECO:0000256" key="7">
    <source>
        <dbReference type="ARBA" id="ARBA00022840"/>
    </source>
</evidence>
<evidence type="ECO:0000259" key="10">
    <source>
        <dbReference type="Pfam" id="PF02518"/>
    </source>
</evidence>
<feature type="transmembrane region" description="Helical" evidence="9">
    <location>
        <begin position="31"/>
        <end position="49"/>
    </location>
</feature>
<dbReference type="InterPro" id="IPR055558">
    <property type="entry name" value="DUF7134"/>
</dbReference>
<dbReference type="PANTHER" id="PTHR24421:SF10">
    <property type="entry name" value="NITRATE_NITRITE SENSOR PROTEIN NARQ"/>
    <property type="match status" value="1"/>
</dbReference>
<evidence type="ECO:0000256" key="4">
    <source>
        <dbReference type="ARBA" id="ARBA00022679"/>
    </source>
</evidence>
<evidence type="ECO:0000259" key="12">
    <source>
        <dbReference type="Pfam" id="PF23539"/>
    </source>
</evidence>
<evidence type="ECO:0000256" key="9">
    <source>
        <dbReference type="SAM" id="Phobius"/>
    </source>
</evidence>
<feature type="domain" description="Histidine kinase/HSP90-like ATPase" evidence="10">
    <location>
        <begin position="315"/>
        <end position="407"/>
    </location>
</feature>
<dbReference type="InterPro" id="IPR003594">
    <property type="entry name" value="HATPase_dom"/>
</dbReference>
<keyword evidence="9" id="KW-0812">Transmembrane</keyword>
<keyword evidence="7" id="KW-0067">ATP-binding</keyword>
<reference evidence="13 14" key="1">
    <citation type="submission" date="2018-05" db="EMBL/GenBank/DDBJ databases">
        <title>Genomic Encyclopedia of Type Strains, Phase IV (KMG-IV): sequencing the most valuable type-strain genomes for metagenomic binning, comparative biology and taxonomic classification.</title>
        <authorList>
            <person name="Goeker M."/>
        </authorList>
    </citation>
    <scope>NUCLEOTIDE SEQUENCE [LARGE SCALE GENOMIC DNA]</scope>
    <source>
        <strain evidence="13 14">DSM 44704</strain>
    </source>
</reference>
<dbReference type="GO" id="GO:0005524">
    <property type="term" value="F:ATP binding"/>
    <property type="evidence" value="ECO:0007669"/>
    <property type="project" value="UniProtKB-KW"/>
</dbReference>
<keyword evidence="14" id="KW-1185">Reference proteome</keyword>
<evidence type="ECO:0000256" key="2">
    <source>
        <dbReference type="ARBA" id="ARBA00012438"/>
    </source>
</evidence>
<dbReference type="OrthoDB" id="227596at2"/>
<feature type="transmembrane region" description="Helical" evidence="9">
    <location>
        <begin position="79"/>
        <end position="101"/>
    </location>
</feature>
<evidence type="ECO:0000259" key="11">
    <source>
        <dbReference type="Pfam" id="PF07730"/>
    </source>
</evidence>
<dbReference type="GO" id="GO:0000155">
    <property type="term" value="F:phosphorelay sensor kinase activity"/>
    <property type="evidence" value="ECO:0007669"/>
    <property type="project" value="InterPro"/>
</dbReference>
<organism evidence="13 14">
    <name type="scientific">Nocardia tenerifensis</name>
    <dbReference type="NCBI Taxonomy" id="228006"/>
    <lineage>
        <taxon>Bacteria</taxon>
        <taxon>Bacillati</taxon>
        <taxon>Actinomycetota</taxon>
        <taxon>Actinomycetes</taxon>
        <taxon>Mycobacteriales</taxon>
        <taxon>Nocardiaceae</taxon>
        <taxon>Nocardia</taxon>
    </lineage>
</organism>
<proteinExistence type="predicted"/>
<comment type="caution">
    <text evidence="13">The sequence shown here is derived from an EMBL/GenBank/DDBJ whole genome shotgun (WGS) entry which is preliminary data.</text>
</comment>
<keyword evidence="8" id="KW-0902">Two-component regulatory system</keyword>
<keyword evidence="6 13" id="KW-0418">Kinase</keyword>
<evidence type="ECO:0000256" key="1">
    <source>
        <dbReference type="ARBA" id="ARBA00000085"/>
    </source>
</evidence>
<dbReference type="GO" id="GO:0016020">
    <property type="term" value="C:membrane"/>
    <property type="evidence" value="ECO:0007669"/>
    <property type="project" value="InterPro"/>
</dbReference>
<keyword evidence="4" id="KW-0808">Transferase</keyword>
<dbReference type="EC" id="2.7.13.3" evidence="2"/>
<dbReference type="EMBL" id="QJKF01000001">
    <property type="protein sequence ID" value="PXX71699.1"/>
    <property type="molecule type" value="Genomic_DNA"/>
</dbReference>
<dbReference type="Pfam" id="PF23539">
    <property type="entry name" value="DUF7134"/>
    <property type="match status" value="1"/>
</dbReference>
<dbReference type="Gene3D" id="1.20.5.1930">
    <property type="match status" value="1"/>
</dbReference>
<protein>
    <recommendedName>
        <fullName evidence="2">histidine kinase</fullName>
        <ecNumber evidence="2">2.7.13.3</ecNumber>
    </recommendedName>
</protein>
<keyword evidence="5" id="KW-0547">Nucleotide-binding</keyword>
<feature type="domain" description="Signal transduction histidine kinase subgroup 3 dimerisation and phosphoacceptor" evidence="11">
    <location>
        <begin position="198"/>
        <end position="264"/>
    </location>
</feature>
<dbReference type="SUPFAM" id="SSF55874">
    <property type="entry name" value="ATPase domain of HSP90 chaperone/DNA topoisomerase II/histidine kinase"/>
    <property type="match status" value="1"/>
</dbReference>
<feature type="domain" description="DUF7134" evidence="12">
    <location>
        <begin position="21"/>
        <end position="146"/>
    </location>
</feature>
<dbReference type="AlphaFoldDB" id="A0A318KFU1"/>
<keyword evidence="9" id="KW-0472">Membrane</keyword>
<keyword evidence="3" id="KW-0597">Phosphoprotein</keyword>